<comment type="caution">
    <text evidence="2">The sequence shown here is derived from an EMBL/GenBank/DDBJ whole genome shotgun (WGS) entry which is preliminary data.</text>
</comment>
<dbReference type="AlphaFoldDB" id="A0A762KEZ4"/>
<keyword evidence="1" id="KW-0732">Signal</keyword>
<name>A0A762KEZ4_SALER</name>
<evidence type="ECO:0000256" key="1">
    <source>
        <dbReference type="SAM" id="SignalP"/>
    </source>
</evidence>
<accession>A0A762KEZ4</accession>
<evidence type="ECO:0008006" key="3">
    <source>
        <dbReference type="Google" id="ProtNLM"/>
    </source>
</evidence>
<feature type="signal peptide" evidence="1">
    <location>
        <begin position="1"/>
        <end position="25"/>
    </location>
</feature>
<dbReference type="PROSITE" id="PS51257">
    <property type="entry name" value="PROKAR_LIPOPROTEIN"/>
    <property type="match status" value="1"/>
</dbReference>
<reference evidence="2" key="2">
    <citation type="submission" date="2020-02" db="EMBL/GenBank/DDBJ databases">
        <authorList>
            <consortium name="NCBI Pathogen Detection Project"/>
        </authorList>
    </citation>
    <scope>NUCLEOTIDE SEQUENCE</scope>
    <source>
        <strain evidence="2">MA.MC_06-0246</strain>
    </source>
</reference>
<protein>
    <recommendedName>
        <fullName evidence="3">Lipoprotein</fullName>
    </recommendedName>
</protein>
<evidence type="ECO:0000313" key="2">
    <source>
        <dbReference type="EMBL" id="HAG3720436.1"/>
    </source>
</evidence>
<gene>
    <name evidence="2" type="ORF">G8Z76_004241</name>
</gene>
<reference evidence="2" key="1">
    <citation type="journal article" date="2018" name="Genome Biol.">
        <title>SKESA: strategic k-mer extension for scrupulous assemblies.</title>
        <authorList>
            <person name="Souvorov A."/>
            <person name="Agarwala R."/>
            <person name="Lipman D.J."/>
        </authorList>
    </citation>
    <scope>NUCLEOTIDE SEQUENCE</scope>
    <source>
        <strain evidence="2">MA.MC_06-0246</strain>
    </source>
</reference>
<proteinExistence type="predicted"/>
<dbReference type="EMBL" id="DAAYDJ010000013">
    <property type="protein sequence ID" value="HAG3720436.1"/>
    <property type="molecule type" value="Genomic_DNA"/>
</dbReference>
<organism evidence="2">
    <name type="scientific">Salmonella enterica</name>
    <name type="common">Salmonella choleraesuis</name>
    <dbReference type="NCBI Taxonomy" id="28901"/>
    <lineage>
        <taxon>Bacteria</taxon>
        <taxon>Pseudomonadati</taxon>
        <taxon>Pseudomonadota</taxon>
        <taxon>Gammaproteobacteria</taxon>
        <taxon>Enterobacterales</taxon>
        <taxon>Enterobacteriaceae</taxon>
        <taxon>Salmonella</taxon>
    </lineage>
</organism>
<sequence length="182" mass="19855">MPILKTTLALAVGFMLAGCVSQLHATPQPDRTALAAAEVAKYDDLRLCNTEYSAAIELGGMGPNRPEYQGKWIFHKATEQEIASRHLNCYKVRSATTAAAPELSTRQKQARVSAVCNAYAQRSQFADPSVIVNMCQRGYQATPSKCSSDQIKFNSEAQKLAGYARAEYIEIGNAFRAGCNLK</sequence>
<feature type="chain" id="PRO_5027579347" description="Lipoprotein" evidence="1">
    <location>
        <begin position="26"/>
        <end position="182"/>
    </location>
</feature>